<dbReference type="Proteomes" id="UP001501427">
    <property type="component" value="Unassembled WGS sequence"/>
</dbReference>
<dbReference type="GO" id="GO:0008879">
    <property type="term" value="F:glucose-1-phosphate thymidylyltransferase activity"/>
    <property type="evidence" value="ECO:0007669"/>
    <property type="project" value="UniProtKB-EC"/>
</dbReference>
<dbReference type="Gene3D" id="3.90.550.10">
    <property type="entry name" value="Spore Coat Polysaccharide Biosynthesis Protein SpsA, Chain A"/>
    <property type="match status" value="1"/>
</dbReference>
<proteinExistence type="predicted"/>
<evidence type="ECO:0000259" key="1">
    <source>
        <dbReference type="Pfam" id="PF00483"/>
    </source>
</evidence>
<gene>
    <name evidence="3" type="ORF">F4557_000815</name>
    <name evidence="2" type="ORF">GCM10009546_06530</name>
</gene>
<dbReference type="InterPro" id="IPR005908">
    <property type="entry name" value="G1P_thy_trans_l"/>
</dbReference>
<reference evidence="2" key="4">
    <citation type="submission" date="2023-12" db="EMBL/GenBank/DDBJ databases">
        <authorList>
            <person name="Sun Q."/>
            <person name="Inoue M."/>
        </authorList>
    </citation>
    <scope>NUCLEOTIDE SEQUENCE</scope>
    <source>
        <strain evidence="2">JCM 10667</strain>
    </source>
</reference>
<evidence type="ECO:0000313" key="2">
    <source>
        <dbReference type="EMBL" id="GAA0547169.1"/>
    </source>
</evidence>
<dbReference type="CDD" id="cd04189">
    <property type="entry name" value="G1P_TT_long"/>
    <property type="match status" value="1"/>
</dbReference>
<comment type="caution">
    <text evidence="3">The sequence shown here is derived from an EMBL/GenBank/DDBJ whole genome shotgun (WGS) entry which is preliminary data.</text>
</comment>
<dbReference type="EMBL" id="BAAAHD010000002">
    <property type="protein sequence ID" value="GAA0547169.1"/>
    <property type="molecule type" value="Genomic_DNA"/>
</dbReference>
<dbReference type="Proteomes" id="UP000549343">
    <property type="component" value="Unassembled WGS sequence"/>
</dbReference>
<dbReference type="PANTHER" id="PTHR42883">
    <property type="entry name" value="GLUCOSE-1-PHOSPHATE THYMIDYLTRANSFERASE"/>
    <property type="match status" value="1"/>
</dbReference>
<reference evidence="3 4" key="3">
    <citation type="submission" date="2020-08" db="EMBL/GenBank/DDBJ databases">
        <title>Sequencing the genomes of 1000 actinobacteria strains.</title>
        <authorList>
            <person name="Klenk H.-P."/>
        </authorList>
    </citation>
    <scope>NUCLEOTIDE SEQUENCE [LARGE SCALE GENOMIC DNA]</scope>
    <source>
        <strain evidence="3 4">DSM 44772</strain>
    </source>
</reference>
<dbReference type="NCBIfam" id="TIGR01208">
    <property type="entry name" value="rmlA_long"/>
    <property type="match status" value="1"/>
</dbReference>
<dbReference type="EC" id="2.7.7.24" evidence="3"/>
<reference evidence="2" key="1">
    <citation type="journal article" date="2014" name="Int. J. Syst. Evol. Microbiol.">
        <title>Complete genome of a new Firmicutes species belonging to the dominant human colonic microbiota ('Ruminococcus bicirculans') reveals two chromosomes and a selective capacity to utilize plant glucans.</title>
        <authorList>
            <consortium name="NISC Comparative Sequencing Program"/>
            <person name="Wegmann U."/>
            <person name="Louis P."/>
            <person name="Goesmann A."/>
            <person name="Henrissat B."/>
            <person name="Duncan S.H."/>
            <person name="Flint H.J."/>
        </authorList>
    </citation>
    <scope>NUCLEOTIDE SEQUENCE</scope>
    <source>
        <strain evidence="2">JCM 10667</strain>
    </source>
</reference>
<name>A0A7W7I8D2_9ACTN</name>
<dbReference type="RefSeq" id="WP_184879806.1">
    <property type="nucleotide sequence ID" value="NZ_BAAAHD010000002.1"/>
</dbReference>
<dbReference type="PANTHER" id="PTHR42883:SF2">
    <property type="entry name" value="THYMIDYLYLTRANSFERASE"/>
    <property type="match status" value="1"/>
</dbReference>
<dbReference type="InterPro" id="IPR029044">
    <property type="entry name" value="Nucleotide-diphossugar_trans"/>
</dbReference>
<keyword evidence="3" id="KW-0808">Transferase</keyword>
<dbReference type="AlphaFoldDB" id="A0A7W7I8D2"/>
<dbReference type="Pfam" id="PF00483">
    <property type="entry name" value="NTP_transferase"/>
    <property type="match status" value="1"/>
</dbReference>
<dbReference type="Gene3D" id="2.160.10.10">
    <property type="entry name" value="Hexapeptide repeat proteins"/>
    <property type="match status" value="1"/>
</dbReference>
<dbReference type="EMBL" id="JACHMV010000001">
    <property type="protein sequence ID" value="MBB4772397.1"/>
    <property type="molecule type" value="Genomic_DNA"/>
</dbReference>
<dbReference type="InterPro" id="IPR005835">
    <property type="entry name" value="NTP_transferase_dom"/>
</dbReference>
<evidence type="ECO:0000313" key="5">
    <source>
        <dbReference type="Proteomes" id="UP001501427"/>
    </source>
</evidence>
<evidence type="ECO:0000313" key="3">
    <source>
        <dbReference type="EMBL" id="MBB4772397.1"/>
    </source>
</evidence>
<reference evidence="5" key="2">
    <citation type="journal article" date="2019" name="Int. J. Syst. Evol. Microbiol.">
        <title>The Global Catalogue of Microorganisms (GCM) 10K type strain sequencing project: providing services to taxonomists for standard genome sequencing and annotation.</title>
        <authorList>
            <consortium name="The Broad Institute Genomics Platform"/>
            <consortium name="The Broad Institute Genome Sequencing Center for Infectious Disease"/>
            <person name="Wu L."/>
            <person name="Ma J."/>
        </authorList>
    </citation>
    <scope>NUCLEOTIDE SEQUENCE [LARGE SCALE GENOMIC DNA]</scope>
    <source>
        <strain evidence="5">JCM 10667</strain>
    </source>
</reference>
<evidence type="ECO:0000313" key="4">
    <source>
        <dbReference type="Proteomes" id="UP000549343"/>
    </source>
</evidence>
<keyword evidence="3" id="KW-0548">Nucleotidyltransferase</keyword>
<feature type="domain" description="Nucleotidyl transferase" evidence="1">
    <location>
        <begin position="2"/>
        <end position="232"/>
    </location>
</feature>
<organism evidence="3 4">
    <name type="scientific">Actinomadura livida</name>
    <dbReference type="NCBI Taxonomy" id="79909"/>
    <lineage>
        <taxon>Bacteria</taxon>
        <taxon>Bacillati</taxon>
        <taxon>Actinomycetota</taxon>
        <taxon>Actinomycetes</taxon>
        <taxon>Streptosporangiales</taxon>
        <taxon>Thermomonosporaceae</taxon>
        <taxon>Actinomadura</taxon>
    </lineage>
</organism>
<protein>
    <submittedName>
        <fullName evidence="3">Glucose-1-phosphate thymidylyltransferase</fullName>
        <ecNumber evidence="3">2.7.7.24</ecNumber>
    </submittedName>
</protein>
<accession>A0A7W7I8D2</accession>
<dbReference type="SUPFAM" id="SSF53448">
    <property type="entry name" value="Nucleotide-diphospho-sugar transferases"/>
    <property type="match status" value="1"/>
</dbReference>
<sequence>MKALILSGGTGSRLRPLSHSTPKQLVPVLNRPVLEHVLDNVRELGITEIGLIVGAGDRAVPRAIGDGARFGARITYLPQDRPSGLADCVRIARPFLGGDDFVMYLGDNMLPEGIADCAARFRAERPAAQLVLKRVADPTAFGVAELDGTGRVLRLTEKPREPRSDLAMIGVYFFTAAIHAAVAAIAPSPRGELEITDAVQWLVDRGEPVGATEYAGYWKDIGRIEDVLDCNRWMLARQTGSVAGEVDPASTVAEDVVVERGARVLRSRIDAPALVGAGSVIEDSHVGPGSAIGRDCLVKSTRLLDSVVLDGASISHVSGLRSSLIGRGATIGRSRDDRELHRLIVGDDTRTEIAA</sequence>
<keyword evidence="5" id="KW-1185">Reference proteome</keyword>